<dbReference type="EMBL" id="JARKIK010000053">
    <property type="protein sequence ID" value="KAK8733495.1"/>
    <property type="molecule type" value="Genomic_DNA"/>
</dbReference>
<feature type="transmembrane region" description="Helical" evidence="6">
    <location>
        <begin position="445"/>
        <end position="464"/>
    </location>
</feature>
<feature type="transmembrane region" description="Helical" evidence="6">
    <location>
        <begin position="292"/>
        <end position="310"/>
    </location>
</feature>
<sequence>MEDKEERGLCSHLSPDGNTIPQEEDLASPLNTTYSEDNKNFKRSVQDAGGGFDEALEMAGSWGLWQKRVFIISHFSQVFCAMHAVSSAFLSFTQEHWCRVPGLEEALDQLEDPSVSSVSLKNISIPWGNKTGYDKCTYYDFNYTTLVPQLIEGQELEVNLSHSFYNASTASCDSWEFDTSVFKLTLVSEFSLVCGRRWLMATVQASYMSGLLIGSLVMGQLSDRFGRRTMAVLCALATAVVGTVACFVNSYLEFLALRFILAFVCSGMMIINFVLVMEIVKPEARTMTGMMYAFFFGSGIAILPGIAFFIRTWRYLELAIGLSSFILVTYYWILPESPRWLASQGRVDEALKILKNIARTNGKKLASDECILKLITLDHSKDPEFSEARPARWYSFIVNTLRAQVTLVRTPVMRRRCFISFFLWFVSASVYYGLIFSGANIKADPFLMIFISGLVELPSAFVFISALDKLGRRPTMSGLFAACGACLLAILAVPEDQIYVNFFLVNLGKFFTTAVFQQQYLYTGELVPTHVRNIAVGTSSMIARIGCVITPYIITLLGDVHYALPSTIFGIVSLVAGLLTLMLPETNHKPLPETVAEVEAMPR</sequence>
<dbReference type="EMBL" id="JARKIK010000053">
    <property type="protein sequence ID" value="KAK8733498.1"/>
    <property type="molecule type" value="Genomic_DNA"/>
</dbReference>
<proteinExistence type="predicted"/>
<feature type="region of interest" description="Disordered" evidence="5">
    <location>
        <begin position="1"/>
        <end position="25"/>
    </location>
</feature>
<dbReference type="InterPro" id="IPR020846">
    <property type="entry name" value="MFS_dom"/>
</dbReference>
<evidence type="ECO:0000259" key="7">
    <source>
        <dbReference type="PROSITE" id="PS50850"/>
    </source>
</evidence>
<dbReference type="GO" id="GO:0022857">
    <property type="term" value="F:transmembrane transporter activity"/>
    <property type="evidence" value="ECO:0007669"/>
    <property type="project" value="InterPro"/>
</dbReference>
<evidence type="ECO:0000256" key="1">
    <source>
        <dbReference type="ARBA" id="ARBA00004141"/>
    </source>
</evidence>
<dbReference type="Pfam" id="PF07690">
    <property type="entry name" value="MFS_1"/>
    <property type="match status" value="1"/>
</dbReference>
<feature type="transmembrane region" description="Helical" evidence="6">
    <location>
        <begin position="316"/>
        <end position="334"/>
    </location>
</feature>
<feature type="transmembrane region" description="Helical" evidence="6">
    <location>
        <begin position="560"/>
        <end position="583"/>
    </location>
</feature>
<evidence type="ECO:0000256" key="4">
    <source>
        <dbReference type="ARBA" id="ARBA00023136"/>
    </source>
</evidence>
<keyword evidence="2 6" id="KW-0812">Transmembrane</keyword>
<feature type="transmembrane region" description="Helical" evidence="6">
    <location>
        <begin position="417"/>
        <end position="439"/>
    </location>
</feature>
<gene>
    <name evidence="8" type="ORF">OTU49_006327</name>
</gene>
<evidence type="ECO:0000256" key="6">
    <source>
        <dbReference type="SAM" id="Phobius"/>
    </source>
</evidence>
<dbReference type="InterPro" id="IPR036259">
    <property type="entry name" value="MFS_trans_sf"/>
</dbReference>
<keyword evidence="9" id="KW-1185">Reference proteome</keyword>
<dbReference type="AlphaFoldDB" id="A0AAW0WMZ1"/>
<feature type="transmembrane region" description="Helical" evidence="6">
    <location>
        <begin position="476"/>
        <end position="493"/>
    </location>
</feature>
<dbReference type="EMBL" id="JARKIK010000053">
    <property type="protein sequence ID" value="KAK8733496.1"/>
    <property type="molecule type" value="Genomic_DNA"/>
</dbReference>
<reference evidence="8" key="2">
    <citation type="submission" date="2024-01" db="EMBL/GenBank/DDBJ databases">
        <authorList>
            <person name="He J."/>
            <person name="Wang M."/>
            <person name="Zheng J."/>
            <person name="Liu Z."/>
        </authorList>
    </citation>
    <scope>NUCLEOTIDE SEQUENCE</scope>
    <source>
        <strain evidence="8">ZL_2023a</strain>
        <tissue evidence="8">Muscle</tissue>
    </source>
</reference>
<organism evidence="8 9">
    <name type="scientific">Cherax quadricarinatus</name>
    <name type="common">Australian red claw crayfish</name>
    <dbReference type="NCBI Taxonomy" id="27406"/>
    <lineage>
        <taxon>Eukaryota</taxon>
        <taxon>Metazoa</taxon>
        <taxon>Ecdysozoa</taxon>
        <taxon>Arthropoda</taxon>
        <taxon>Crustacea</taxon>
        <taxon>Multicrustacea</taxon>
        <taxon>Malacostraca</taxon>
        <taxon>Eumalacostraca</taxon>
        <taxon>Eucarida</taxon>
        <taxon>Decapoda</taxon>
        <taxon>Pleocyemata</taxon>
        <taxon>Astacidea</taxon>
        <taxon>Parastacoidea</taxon>
        <taxon>Parastacidae</taxon>
        <taxon>Cherax</taxon>
    </lineage>
</organism>
<dbReference type="InterPro" id="IPR005829">
    <property type="entry name" value="Sugar_transporter_CS"/>
</dbReference>
<comment type="caution">
    <text evidence="8">The sequence shown here is derived from an EMBL/GenBank/DDBJ whole genome shotgun (WGS) entry which is preliminary data.</text>
</comment>
<name>A0AAW0WMZ1_CHEQU</name>
<feature type="transmembrane region" description="Helical" evidence="6">
    <location>
        <begin position="258"/>
        <end position="280"/>
    </location>
</feature>
<evidence type="ECO:0000313" key="9">
    <source>
        <dbReference type="Proteomes" id="UP001445076"/>
    </source>
</evidence>
<feature type="transmembrane region" description="Helical" evidence="6">
    <location>
        <begin position="198"/>
        <end position="218"/>
    </location>
</feature>
<dbReference type="EMBL" id="JARKIK010000053">
    <property type="protein sequence ID" value="KAK8733494.1"/>
    <property type="molecule type" value="Genomic_DNA"/>
</dbReference>
<dbReference type="GO" id="GO:0016020">
    <property type="term" value="C:membrane"/>
    <property type="evidence" value="ECO:0007669"/>
    <property type="project" value="UniProtKB-SubCell"/>
</dbReference>
<feature type="transmembrane region" description="Helical" evidence="6">
    <location>
        <begin position="534"/>
        <end position="554"/>
    </location>
</feature>
<dbReference type="PROSITE" id="PS50850">
    <property type="entry name" value="MFS"/>
    <property type="match status" value="1"/>
</dbReference>
<dbReference type="InterPro" id="IPR011701">
    <property type="entry name" value="MFS"/>
</dbReference>
<evidence type="ECO:0000256" key="2">
    <source>
        <dbReference type="ARBA" id="ARBA00022692"/>
    </source>
</evidence>
<evidence type="ECO:0000313" key="8">
    <source>
        <dbReference type="EMBL" id="KAK8733496.1"/>
    </source>
</evidence>
<dbReference type="CDD" id="cd17317">
    <property type="entry name" value="MFS_SLC22"/>
    <property type="match status" value="1"/>
</dbReference>
<feature type="domain" description="Major facilitator superfamily (MFS) profile" evidence="7">
    <location>
        <begin position="141"/>
        <end position="588"/>
    </location>
</feature>
<keyword evidence="3 6" id="KW-1133">Transmembrane helix</keyword>
<accession>A0AAW0WMZ1</accession>
<dbReference type="Gene3D" id="1.20.1250.20">
    <property type="entry name" value="MFS general substrate transporter like domains"/>
    <property type="match status" value="1"/>
</dbReference>
<keyword evidence="4 6" id="KW-0472">Membrane</keyword>
<dbReference type="PANTHER" id="PTHR24064">
    <property type="entry name" value="SOLUTE CARRIER FAMILY 22 MEMBER"/>
    <property type="match status" value="1"/>
</dbReference>
<dbReference type="EMBL" id="JARKIK010000053">
    <property type="protein sequence ID" value="KAK8733497.1"/>
    <property type="molecule type" value="Genomic_DNA"/>
</dbReference>
<dbReference type="SUPFAM" id="SSF103473">
    <property type="entry name" value="MFS general substrate transporter"/>
    <property type="match status" value="1"/>
</dbReference>
<dbReference type="Proteomes" id="UP001445076">
    <property type="component" value="Unassembled WGS sequence"/>
</dbReference>
<evidence type="ECO:0000256" key="5">
    <source>
        <dbReference type="SAM" id="MobiDB-lite"/>
    </source>
</evidence>
<dbReference type="PROSITE" id="PS00216">
    <property type="entry name" value="SUGAR_TRANSPORT_1"/>
    <property type="match status" value="1"/>
</dbReference>
<evidence type="ECO:0000256" key="3">
    <source>
        <dbReference type="ARBA" id="ARBA00022989"/>
    </source>
</evidence>
<feature type="transmembrane region" description="Helical" evidence="6">
    <location>
        <begin position="230"/>
        <end position="252"/>
    </location>
</feature>
<reference evidence="8 9" key="1">
    <citation type="journal article" date="2024" name="BMC Genomics">
        <title>Genome assembly of redclaw crayfish (Cherax quadricarinatus) provides insights into its immune adaptation and hypoxia tolerance.</title>
        <authorList>
            <person name="Liu Z."/>
            <person name="Zheng J."/>
            <person name="Li H."/>
            <person name="Fang K."/>
            <person name="Wang S."/>
            <person name="He J."/>
            <person name="Zhou D."/>
            <person name="Weng S."/>
            <person name="Chi M."/>
            <person name="Gu Z."/>
            <person name="He J."/>
            <person name="Li F."/>
            <person name="Wang M."/>
        </authorList>
    </citation>
    <scope>NUCLEOTIDE SEQUENCE [LARGE SCALE GENOMIC DNA]</scope>
    <source>
        <strain evidence="8">ZL_2023a</strain>
    </source>
</reference>
<comment type="subcellular location">
    <subcellularLocation>
        <location evidence="1">Membrane</location>
        <topology evidence="1">Multi-pass membrane protein</topology>
    </subcellularLocation>
</comment>
<protein>
    <recommendedName>
        <fullName evidence="7">Major facilitator superfamily (MFS) profile domain-containing protein</fullName>
    </recommendedName>
</protein>